<dbReference type="GO" id="GO:0005524">
    <property type="term" value="F:ATP binding"/>
    <property type="evidence" value="ECO:0007669"/>
    <property type="project" value="UniProtKB-KW"/>
</dbReference>
<dbReference type="Gene3D" id="2.60.200.40">
    <property type="match status" value="1"/>
</dbReference>
<proteinExistence type="inferred from homology"/>
<keyword evidence="15" id="KW-1185">Reference proteome</keyword>
<evidence type="ECO:0000313" key="14">
    <source>
        <dbReference type="EMBL" id="SDO53934.1"/>
    </source>
</evidence>
<evidence type="ECO:0000256" key="9">
    <source>
        <dbReference type="ARBA" id="ARBA00022842"/>
    </source>
</evidence>
<dbReference type="STRING" id="1090615.SAMN04515671_1264"/>
<dbReference type="Pfam" id="PF19279">
    <property type="entry name" value="YegS_C"/>
    <property type="match status" value="1"/>
</dbReference>
<dbReference type="InterPro" id="IPR017438">
    <property type="entry name" value="ATP-NAD_kinase_N"/>
</dbReference>
<dbReference type="Proteomes" id="UP000198741">
    <property type="component" value="Chromosome I"/>
</dbReference>
<dbReference type="GO" id="GO:0004143">
    <property type="term" value="F:ATP-dependent diacylglycerol kinase activity"/>
    <property type="evidence" value="ECO:0007669"/>
    <property type="project" value="TreeGrafter"/>
</dbReference>
<dbReference type="PROSITE" id="PS50146">
    <property type="entry name" value="DAGK"/>
    <property type="match status" value="1"/>
</dbReference>
<dbReference type="RefSeq" id="WP_090481493.1">
    <property type="nucleotide sequence ID" value="NZ_LT629710.1"/>
</dbReference>
<name>A0A1H0KDA8_9ACTN</name>
<evidence type="ECO:0000256" key="10">
    <source>
        <dbReference type="ARBA" id="ARBA00023098"/>
    </source>
</evidence>
<evidence type="ECO:0000259" key="13">
    <source>
        <dbReference type="PROSITE" id="PS50146"/>
    </source>
</evidence>
<keyword evidence="6" id="KW-0547">Nucleotide-binding</keyword>
<dbReference type="InterPro" id="IPR050187">
    <property type="entry name" value="Lipid_Phosphate_FormReg"/>
</dbReference>
<dbReference type="OrthoDB" id="142078at2"/>
<keyword evidence="5" id="KW-0479">Metal-binding</keyword>
<evidence type="ECO:0000256" key="8">
    <source>
        <dbReference type="ARBA" id="ARBA00022840"/>
    </source>
</evidence>
<dbReference type="InterPro" id="IPR045540">
    <property type="entry name" value="YegS/DAGK_C"/>
</dbReference>
<keyword evidence="10" id="KW-0443">Lipid metabolism</keyword>
<keyword evidence="11" id="KW-0594">Phospholipid biosynthesis</keyword>
<dbReference type="EMBL" id="LT629710">
    <property type="protein sequence ID" value="SDO53934.1"/>
    <property type="molecule type" value="Genomic_DNA"/>
</dbReference>
<evidence type="ECO:0000256" key="2">
    <source>
        <dbReference type="ARBA" id="ARBA00005983"/>
    </source>
</evidence>
<gene>
    <name evidence="14" type="ORF">SAMN04515671_1264</name>
</gene>
<reference evidence="14 15" key="1">
    <citation type="submission" date="2016-10" db="EMBL/GenBank/DDBJ databases">
        <authorList>
            <person name="de Groot N.N."/>
        </authorList>
    </citation>
    <scope>NUCLEOTIDE SEQUENCE [LARGE SCALE GENOMIC DNA]</scope>
    <source>
        <strain evidence="15">P4-7,KCTC 19426,CECT 7604</strain>
    </source>
</reference>
<evidence type="ECO:0000313" key="15">
    <source>
        <dbReference type="Proteomes" id="UP000198741"/>
    </source>
</evidence>
<dbReference type="PANTHER" id="PTHR12358:SF106">
    <property type="entry name" value="LIPID KINASE YEGS"/>
    <property type="match status" value="1"/>
</dbReference>
<keyword evidence="12" id="KW-1208">Phospholipid metabolism</keyword>
<comment type="similarity">
    <text evidence="2">Belongs to the diacylglycerol/lipid kinase family.</text>
</comment>
<accession>A0A1H0KDA8</accession>
<dbReference type="GO" id="GO:0008654">
    <property type="term" value="P:phospholipid biosynthetic process"/>
    <property type="evidence" value="ECO:0007669"/>
    <property type="project" value="UniProtKB-KW"/>
</dbReference>
<dbReference type="Pfam" id="PF00781">
    <property type="entry name" value="DAGK_cat"/>
    <property type="match status" value="1"/>
</dbReference>
<evidence type="ECO:0000256" key="6">
    <source>
        <dbReference type="ARBA" id="ARBA00022741"/>
    </source>
</evidence>
<evidence type="ECO:0000256" key="4">
    <source>
        <dbReference type="ARBA" id="ARBA00022679"/>
    </source>
</evidence>
<organism evidence="14 15">
    <name type="scientific">Nakamurella panacisegetis</name>
    <dbReference type="NCBI Taxonomy" id="1090615"/>
    <lineage>
        <taxon>Bacteria</taxon>
        <taxon>Bacillati</taxon>
        <taxon>Actinomycetota</taxon>
        <taxon>Actinomycetes</taxon>
        <taxon>Nakamurellales</taxon>
        <taxon>Nakamurellaceae</taxon>
        <taxon>Nakamurella</taxon>
    </lineage>
</organism>
<dbReference type="NCBIfam" id="NF008882">
    <property type="entry name" value="PRK11914.1"/>
    <property type="match status" value="1"/>
</dbReference>
<evidence type="ECO:0000256" key="12">
    <source>
        <dbReference type="ARBA" id="ARBA00023264"/>
    </source>
</evidence>
<evidence type="ECO:0000256" key="1">
    <source>
        <dbReference type="ARBA" id="ARBA00001946"/>
    </source>
</evidence>
<keyword evidence="7 14" id="KW-0418">Kinase</keyword>
<keyword evidence="9" id="KW-0460">Magnesium</keyword>
<dbReference type="InterPro" id="IPR005218">
    <property type="entry name" value="Diacylglycerol/lipid_kinase"/>
</dbReference>
<evidence type="ECO:0000256" key="5">
    <source>
        <dbReference type="ARBA" id="ARBA00022723"/>
    </source>
</evidence>
<dbReference type="Gene3D" id="3.40.50.10330">
    <property type="entry name" value="Probable inorganic polyphosphate/atp-NAD kinase, domain 1"/>
    <property type="match status" value="1"/>
</dbReference>
<evidence type="ECO:0000256" key="7">
    <source>
        <dbReference type="ARBA" id="ARBA00022777"/>
    </source>
</evidence>
<keyword evidence="8" id="KW-0067">ATP-binding</keyword>
<keyword evidence="3" id="KW-0444">Lipid biosynthesis</keyword>
<comment type="cofactor">
    <cofactor evidence="1">
        <name>Mg(2+)</name>
        <dbReference type="ChEBI" id="CHEBI:18420"/>
    </cofactor>
</comment>
<dbReference type="GO" id="GO:0046872">
    <property type="term" value="F:metal ion binding"/>
    <property type="evidence" value="ECO:0007669"/>
    <property type="project" value="UniProtKB-KW"/>
</dbReference>
<dbReference type="GO" id="GO:0005886">
    <property type="term" value="C:plasma membrane"/>
    <property type="evidence" value="ECO:0007669"/>
    <property type="project" value="TreeGrafter"/>
</dbReference>
<dbReference type="InterPro" id="IPR001206">
    <property type="entry name" value="Diacylglycerol_kinase_cat_dom"/>
</dbReference>
<dbReference type="NCBIfam" id="TIGR00147">
    <property type="entry name" value="YegS/Rv2252/BmrU family lipid kinase"/>
    <property type="match status" value="1"/>
</dbReference>
<keyword evidence="4" id="KW-0808">Transferase</keyword>
<protein>
    <submittedName>
        <fullName evidence="14">Diacylglycerol kinase</fullName>
    </submittedName>
</protein>
<sequence>MGLEHVAVLVNPVAGGGRALGEGRRAAARFRAVGVRVELLTGAGPAETADLAAQAVSSGATELVACGGDGIVHLALQTVAGTSCTLGVIPAGTGNDIARSLGIPRKSTDQAVDLILAGPVRTIDLGRAGDRWFGAVVASGFDSRVNDRANRMTWPRGRMRYNLAIIAVLASFRPIQFRIELDDQVIEGPAMLVAVGNGPSYGGGMRICPNASMSDGRLDVTIVSRMSRAKLARLFPSVYRGRHLRYPEVLTYRSRRVEVQAPGVSAYADGELVAPLPLTCVAVPDALRVFAPAMVAPVRG</sequence>
<evidence type="ECO:0000256" key="3">
    <source>
        <dbReference type="ARBA" id="ARBA00022516"/>
    </source>
</evidence>
<dbReference type="InterPro" id="IPR016064">
    <property type="entry name" value="NAD/diacylglycerol_kinase_sf"/>
</dbReference>
<dbReference type="SMART" id="SM00046">
    <property type="entry name" value="DAGKc"/>
    <property type="match status" value="1"/>
</dbReference>
<evidence type="ECO:0000256" key="11">
    <source>
        <dbReference type="ARBA" id="ARBA00023209"/>
    </source>
</evidence>
<dbReference type="SUPFAM" id="SSF111331">
    <property type="entry name" value="NAD kinase/diacylglycerol kinase-like"/>
    <property type="match status" value="1"/>
</dbReference>
<dbReference type="PANTHER" id="PTHR12358">
    <property type="entry name" value="SPHINGOSINE KINASE"/>
    <property type="match status" value="1"/>
</dbReference>
<dbReference type="AlphaFoldDB" id="A0A1H0KDA8"/>
<feature type="domain" description="DAGKc" evidence="13">
    <location>
        <begin position="1"/>
        <end position="132"/>
    </location>
</feature>